<feature type="compositionally biased region" description="Polar residues" evidence="1">
    <location>
        <begin position="82"/>
        <end position="96"/>
    </location>
</feature>
<organism evidence="3 4">
    <name type="scientific">Ranatra chinensis</name>
    <dbReference type="NCBI Taxonomy" id="642074"/>
    <lineage>
        <taxon>Eukaryota</taxon>
        <taxon>Metazoa</taxon>
        <taxon>Ecdysozoa</taxon>
        <taxon>Arthropoda</taxon>
        <taxon>Hexapoda</taxon>
        <taxon>Insecta</taxon>
        <taxon>Pterygota</taxon>
        <taxon>Neoptera</taxon>
        <taxon>Paraneoptera</taxon>
        <taxon>Hemiptera</taxon>
        <taxon>Heteroptera</taxon>
        <taxon>Panheteroptera</taxon>
        <taxon>Nepomorpha</taxon>
        <taxon>Nepidae</taxon>
        <taxon>Ranatrinae</taxon>
        <taxon>Ranatra</taxon>
    </lineage>
</organism>
<name>A0ABD0ZDH1_9HEMI</name>
<evidence type="ECO:0000256" key="2">
    <source>
        <dbReference type="SAM" id="Phobius"/>
    </source>
</evidence>
<comment type="caution">
    <text evidence="3">The sequence shown here is derived from an EMBL/GenBank/DDBJ whole genome shotgun (WGS) entry which is preliminary data.</text>
</comment>
<keyword evidence="2" id="KW-0472">Membrane</keyword>
<sequence>MKIFWLGKQKERTYTEKLGDWLRSWGDLASDYLWVAVVLGAVAYLAFWRRWGAARTRNLRPQATRQPPSEEEVQTPPHQVPPLNQNHPRRTGTNPLKSQKKKSYSSYSSEEL</sequence>
<evidence type="ECO:0000313" key="3">
    <source>
        <dbReference type="EMBL" id="KAL1138134.1"/>
    </source>
</evidence>
<keyword evidence="2" id="KW-1133">Transmembrane helix</keyword>
<keyword evidence="2" id="KW-0812">Transmembrane</keyword>
<proteinExistence type="predicted"/>
<keyword evidence="4" id="KW-1185">Reference proteome</keyword>
<feature type="region of interest" description="Disordered" evidence="1">
    <location>
        <begin position="58"/>
        <end position="112"/>
    </location>
</feature>
<dbReference type="Proteomes" id="UP001558652">
    <property type="component" value="Unassembled WGS sequence"/>
</dbReference>
<protein>
    <recommendedName>
        <fullName evidence="5">ATP synthase F0 subunit 8</fullName>
    </recommendedName>
</protein>
<evidence type="ECO:0008006" key="5">
    <source>
        <dbReference type="Google" id="ProtNLM"/>
    </source>
</evidence>
<feature type="transmembrane region" description="Helical" evidence="2">
    <location>
        <begin position="32"/>
        <end position="51"/>
    </location>
</feature>
<evidence type="ECO:0000313" key="4">
    <source>
        <dbReference type="Proteomes" id="UP001558652"/>
    </source>
</evidence>
<gene>
    <name evidence="3" type="ORF">AAG570_009826</name>
</gene>
<evidence type="ECO:0000256" key="1">
    <source>
        <dbReference type="SAM" id="MobiDB-lite"/>
    </source>
</evidence>
<accession>A0ABD0ZDH1</accession>
<dbReference type="AlphaFoldDB" id="A0ABD0ZDH1"/>
<dbReference type="EMBL" id="JBFDAA010000004">
    <property type="protein sequence ID" value="KAL1138134.1"/>
    <property type="molecule type" value="Genomic_DNA"/>
</dbReference>
<reference evidence="3 4" key="1">
    <citation type="submission" date="2024-07" db="EMBL/GenBank/DDBJ databases">
        <title>Chromosome-level genome assembly of the water stick insect Ranatra chinensis (Heteroptera: Nepidae).</title>
        <authorList>
            <person name="Liu X."/>
        </authorList>
    </citation>
    <scope>NUCLEOTIDE SEQUENCE [LARGE SCALE GENOMIC DNA]</scope>
    <source>
        <strain evidence="3">Cailab_2021Rc</strain>
        <tissue evidence="3">Muscle</tissue>
    </source>
</reference>